<keyword evidence="1" id="KW-0812">Transmembrane</keyword>
<dbReference type="EMBL" id="CP028901">
    <property type="protein sequence ID" value="AWB32691.1"/>
    <property type="molecule type" value="Genomic_DNA"/>
</dbReference>
<reference evidence="2 3" key="1">
    <citation type="submission" date="2018-04" db="EMBL/GenBank/DDBJ databases">
        <title>Bordetella sp. HZ20 isolated from seawater.</title>
        <authorList>
            <person name="Sun C."/>
        </authorList>
    </citation>
    <scope>NUCLEOTIDE SEQUENCE [LARGE SCALE GENOMIC DNA]</scope>
    <source>
        <strain evidence="2 3">HZ20</strain>
    </source>
</reference>
<dbReference type="Proteomes" id="UP000244571">
    <property type="component" value="Chromosome"/>
</dbReference>
<keyword evidence="3" id="KW-1185">Reference proteome</keyword>
<protein>
    <submittedName>
        <fullName evidence="2">Uncharacterized protein</fullName>
    </submittedName>
</protein>
<name>A0A2R4XFY9_9BURK</name>
<dbReference type="KEGG" id="boz:DBV39_02030"/>
<proteinExistence type="predicted"/>
<accession>A0A2R4XFY9</accession>
<gene>
    <name evidence="2" type="ORF">DBV39_02030</name>
</gene>
<feature type="transmembrane region" description="Helical" evidence="1">
    <location>
        <begin position="58"/>
        <end position="77"/>
    </location>
</feature>
<evidence type="ECO:0000256" key="1">
    <source>
        <dbReference type="SAM" id="Phobius"/>
    </source>
</evidence>
<evidence type="ECO:0000313" key="2">
    <source>
        <dbReference type="EMBL" id="AWB32691.1"/>
    </source>
</evidence>
<dbReference type="AlphaFoldDB" id="A0A2R4XFY9"/>
<evidence type="ECO:0000313" key="3">
    <source>
        <dbReference type="Proteomes" id="UP000244571"/>
    </source>
</evidence>
<sequence>MAFVMDCASQTRDQPGLQIRTPKQDGAEIARQGTTIKLCTLGETSTGRKAKLGWDRIIHGRFCLSFLRSVIGVIPIISMG</sequence>
<organism evidence="2 3">
    <name type="scientific">Orrella marina</name>
    <dbReference type="NCBI Taxonomy" id="2163011"/>
    <lineage>
        <taxon>Bacteria</taxon>
        <taxon>Pseudomonadati</taxon>
        <taxon>Pseudomonadota</taxon>
        <taxon>Betaproteobacteria</taxon>
        <taxon>Burkholderiales</taxon>
        <taxon>Alcaligenaceae</taxon>
        <taxon>Orrella</taxon>
    </lineage>
</organism>
<keyword evidence="1" id="KW-0472">Membrane</keyword>
<keyword evidence="1" id="KW-1133">Transmembrane helix</keyword>